<evidence type="ECO:0000256" key="1">
    <source>
        <dbReference type="SAM" id="MobiDB-lite"/>
    </source>
</evidence>
<reference evidence="2 3" key="1">
    <citation type="submission" date="2024-02" db="EMBL/GenBank/DDBJ databases">
        <title>High-quality chromosome-scale genome assembly of Pensacola bahiagrass (Paspalum notatum Flugge var. saurae).</title>
        <authorList>
            <person name="Vega J.M."/>
            <person name="Podio M."/>
            <person name="Orjuela J."/>
            <person name="Siena L.A."/>
            <person name="Pessino S.C."/>
            <person name="Combes M.C."/>
            <person name="Mariac C."/>
            <person name="Albertini E."/>
            <person name="Pupilli F."/>
            <person name="Ortiz J.P.A."/>
            <person name="Leblanc O."/>
        </authorList>
    </citation>
    <scope>NUCLEOTIDE SEQUENCE [LARGE SCALE GENOMIC DNA]</scope>
    <source>
        <strain evidence="2">R1</strain>
        <tissue evidence="2">Leaf</tissue>
    </source>
</reference>
<evidence type="ECO:0000313" key="3">
    <source>
        <dbReference type="Proteomes" id="UP001341281"/>
    </source>
</evidence>
<protein>
    <submittedName>
        <fullName evidence="2">Uncharacterized protein</fullName>
    </submittedName>
</protein>
<feature type="region of interest" description="Disordered" evidence="1">
    <location>
        <begin position="63"/>
        <end position="114"/>
    </location>
</feature>
<evidence type="ECO:0000313" key="2">
    <source>
        <dbReference type="EMBL" id="WVZ67698.1"/>
    </source>
</evidence>
<sequence length="130" mass="14751">MQWSCVFRRVHFHRDAWMARWPERKSWLMSGGKRGLTADARTGLAFRRFGRSSADRIELGKLRTTASPGSRRPVQLAPPVGDRRRAVAVKTAKTTGDTTPPPGGGRRRHHQPRPIQWKVAWVAEARDAVF</sequence>
<accession>A0AAQ3T6T2</accession>
<keyword evidence="3" id="KW-1185">Reference proteome</keyword>
<proteinExistence type="predicted"/>
<dbReference type="Proteomes" id="UP001341281">
    <property type="component" value="Chromosome 04"/>
</dbReference>
<dbReference type="EMBL" id="CP144748">
    <property type="protein sequence ID" value="WVZ67698.1"/>
    <property type="molecule type" value="Genomic_DNA"/>
</dbReference>
<feature type="compositionally biased region" description="Low complexity" evidence="1">
    <location>
        <begin position="88"/>
        <end position="98"/>
    </location>
</feature>
<gene>
    <name evidence="2" type="ORF">U9M48_016742</name>
</gene>
<name>A0AAQ3T6T2_PASNO</name>
<organism evidence="2 3">
    <name type="scientific">Paspalum notatum var. saurae</name>
    <dbReference type="NCBI Taxonomy" id="547442"/>
    <lineage>
        <taxon>Eukaryota</taxon>
        <taxon>Viridiplantae</taxon>
        <taxon>Streptophyta</taxon>
        <taxon>Embryophyta</taxon>
        <taxon>Tracheophyta</taxon>
        <taxon>Spermatophyta</taxon>
        <taxon>Magnoliopsida</taxon>
        <taxon>Liliopsida</taxon>
        <taxon>Poales</taxon>
        <taxon>Poaceae</taxon>
        <taxon>PACMAD clade</taxon>
        <taxon>Panicoideae</taxon>
        <taxon>Andropogonodae</taxon>
        <taxon>Paspaleae</taxon>
        <taxon>Paspalinae</taxon>
        <taxon>Paspalum</taxon>
    </lineage>
</organism>
<dbReference type="AlphaFoldDB" id="A0AAQ3T6T2"/>